<dbReference type="Gene3D" id="3.30.70.100">
    <property type="match status" value="1"/>
</dbReference>
<evidence type="ECO:0000256" key="1">
    <source>
        <dbReference type="ARBA" id="ARBA00005291"/>
    </source>
</evidence>
<dbReference type="RefSeq" id="WP_317943275.1">
    <property type="nucleotide sequence ID" value="NZ_JAUBDI010000005.1"/>
</dbReference>
<feature type="domain" description="NIPSNAP" evidence="2">
    <location>
        <begin position="4"/>
        <end position="103"/>
    </location>
</feature>
<dbReference type="SUPFAM" id="SSF54909">
    <property type="entry name" value="Dimeric alpha+beta barrel"/>
    <property type="match status" value="1"/>
</dbReference>
<dbReference type="InterPro" id="IPR011008">
    <property type="entry name" value="Dimeric_a/b-barrel"/>
</dbReference>
<name>A0ABU4G819_9BACL</name>
<sequence length="123" mass="14479">MIVEQRTYDINPGVPLTDFLSSYEKFGLDVQKKILKGFLGYFTNEFGTQNQVTHFWVFKDLEDRREKRAELAKSPEWQHCISIVRPMIVRWDNKILYPTDFSPIRSFPIVVDDENTAFKLADS</sequence>
<dbReference type="InterPro" id="IPR051557">
    <property type="entry name" value="NipSnap_domain"/>
</dbReference>
<gene>
    <name evidence="3" type="ORF">QT711_08005</name>
</gene>
<keyword evidence="4" id="KW-1185">Reference proteome</keyword>
<dbReference type="Pfam" id="PF07978">
    <property type="entry name" value="NIPSNAP"/>
    <property type="match status" value="1"/>
</dbReference>
<protein>
    <submittedName>
        <fullName evidence="3">NIPSNAP family protein</fullName>
    </submittedName>
</protein>
<dbReference type="Proteomes" id="UP001282284">
    <property type="component" value="Unassembled WGS sequence"/>
</dbReference>
<dbReference type="PANTHER" id="PTHR21017">
    <property type="entry name" value="NIPSNAP-RELATED"/>
    <property type="match status" value="1"/>
</dbReference>
<comment type="caution">
    <text evidence="3">The sequence shown here is derived from an EMBL/GenBank/DDBJ whole genome shotgun (WGS) entry which is preliminary data.</text>
</comment>
<dbReference type="EMBL" id="JAUBDI010000005">
    <property type="protein sequence ID" value="MDW0113127.1"/>
    <property type="molecule type" value="Genomic_DNA"/>
</dbReference>
<evidence type="ECO:0000313" key="4">
    <source>
        <dbReference type="Proteomes" id="UP001282284"/>
    </source>
</evidence>
<dbReference type="InterPro" id="IPR012577">
    <property type="entry name" value="NIPSNAP"/>
</dbReference>
<reference evidence="3 4" key="1">
    <citation type="submission" date="2023-06" db="EMBL/GenBank/DDBJ databases">
        <title>Sporosarcina sp. nov., isolated from Korean traditional fermented seafood 'Jeotgal'.</title>
        <authorList>
            <person name="Yang A.I."/>
            <person name="Shin N.-R."/>
        </authorList>
    </citation>
    <scope>NUCLEOTIDE SEQUENCE [LARGE SCALE GENOMIC DNA]</scope>
    <source>
        <strain evidence="3 4">KCTC13119</strain>
    </source>
</reference>
<accession>A0ABU4G819</accession>
<evidence type="ECO:0000313" key="3">
    <source>
        <dbReference type="EMBL" id="MDW0113127.1"/>
    </source>
</evidence>
<evidence type="ECO:0000259" key="2">
    <source>
        <dbReference type="Pfam" id="PF07978"/>
    </source>
</evidence>
<organism evidence="3 4">
    <name type="scientific">Sporosarcina saromensis</name>
    <dbReference type="NCBI Taxonomy" id="359365"/>
    <lineage>
        <taxon>Bacteria</taxon>
        <taxon>Bacillati</taxon>
        <taxon>Bacillota</taxon>
        <taxon>Bacilli</taxon>
        <taxon>Bacillales</taxon>
        <taxon>Caryophanaceae</taxon>
        <taxon>Sporosarcina</taxon>
    </lineage>
</organism>
<proteinExistence type="inferred from homology"/>
<comment type="similarity">
    <text evidence="1">Belongs to the NipSnap family.</text>
</comment>
<dbReference type="PANTHER" id="PTHR21017:SF17">
    <property type="entry name" value="PROTEIN NIPSNAP"/>
    <property type="match status" value="1"/>
</dbReference>